<reference evidence="2" key="1">
    <citation type="journal article" date="2021" name="Mol. Ecol. Resour.">
        <title>Apolygus lucorum genome provides insights into omnivorousness and mesophyll feeding.</title>
        <authorList>
            <person name="Liu Y."/>
            <person name="Liu H."/>
            <person name="Wang H."/>
            <person name="Huang T."/>
            <person name="Liu B."/>
            <person name="Yang B."/>
            <person name="Yin L."/>
            <person name="Li B."/>
            <person name="Zhang Y."/>
            <person name="Zhang S."/>
            <person name="Jiang F."/>
            <person name="Zhang X."/>
            <person name="Ren Y."/>
            <person name="Wang B."/>
            <person name="Wang S."/>
            <person name="Lu Y."/>
            <person name="Wu K."/>
            <person name="Fan W."/>
            <person name="Wang G."/>
        </authorList>
    </citation>
    <scope>NUCLEOTIDE SEQUENCE</scope>
    <source>
        <strain evidence="2">12Hb</strain>
    </source>
</reference>
<feature type="compositionally biased region" description="Basic and acidic residues" evidence="1">
    <location>
        <begin position="1"/>
        <end position="14"/>
    </location>
</feature>
<evidence type="ECO:0000313" key="2">
    <source>
        <dbReference type="EMBL" id="KAF6215706.1"/>
    </source>
</evidence>
<dbReference type="EMBL" id="WIXP02000001">
    <property type="protein sequence ID" value="KAF6215706.1"/>
    <property type="molecule type" value="Genomic_DNA"/>
</dbReference>
<sequence>MFDPKSLKRWKDQRQINFNHEAPVSPTNQEDISAAPFPMANQSIDSSTPPDQEPCTSSHPNSVMDSLQESPSSSQRDLNPPTFQELLLKTIQSHKMESKNKKTKVARGSEVITSDEVYNRLQDQKRKKEEMENLKEMKKARRLQKKQITSESKQKKLKKKKKVRNESSSDTEGDYSIRDSDEAEEWETLIEQMAEEQEEEDSAFKTTNEATIGDWAIIKFLGKGSVKYFVGELIRFEHGDPLFKYFRKASEVNGSTTFKPPPKEDYSQFGGGGGKIRRDGGVARGDAEDDSGGIAEAGRRRAGGGRAEEQNRR</sequence>
<evidence type="ECO:0000256" key="1">
    <source>
        <dbReference type="SAM" id="MobiDB-lite"/>
    </source>
</evidence>
<dbReference type="AlphaFoldDB" id="A0A8S9Y5T2"/>
<protein>
    <submittedName>
        <fullName evidence="2">Uncharacterized protein</fullName>
    </submittedName>
</protein>
<proteinExistence type="predicted"/>
<accession>A0A8S9Y5T2</accession>
<keyword evidence="3" id="KW-1185">Reference proteome</keyword>
<gene>
    <name evidence="2" type="ORF">GE061_000037</name>
</gene>
<feature type="region of interest" description="Disordered" evidence="1">
    <location>
        <begin position="1"/>
        <end position="182"/>
    </location>
</feature>
<dbReference type="OrthoDB" id="10072016at2759"/>
<feature type="compositionally biased region" description="Basic and acidic residues" evidence="1">
    <location>
        <begin position="122"/>
        <end position="137"/>
    </location>
</feature>
<feature type="compositionally biased region" description="Polar residues" evidence="1">
    <location>
        <begin position="40"/>
        <end position="77"/>
    </location>
</feature>
<organism evidence="2 3">
    <name type="scientific">Apolygus lucorum</name>
    <name type="common">Small green plant bug</name>
    <name type="synonym">Lygocoris lucorum</name>
    <dbReference type="NCBI Taxonomy" id="248454"/>
    <lineage>
        <taxon>Eukaryota</taxon>
        <taxon>Metazoa</taxon>
        <taxon>Ecdysozoa</taxon>
        <taxon>Arthropoda</taxon>
        <taxon>Hexapoda</taxon>
        <taxon>Insecta</taxon>
        <taxon>Pterygota</taxon>
        <taxon>Neoptera</taxon>
        <taxon>Paraneoptera</taxon>
        <taxon>Hemiptera</taxon>
        <taxon>Heteroptera</taxon>
        <taxon>Panheteroptera</taxon>
        <taxon>Cimicomorpha</taxon>
        <taxon>Miridae</taxon>
        <taxon>Mirini</taxon>
        <taxon>Apolygus</taxon>
    </lineage>
</organism>
<evidence type="ECO:0000313" key="3">
    <source>
        <dbReference type="Proteomes" id="UP000466442"/>
    </source>
</evidence>
<dbReference type="Proteomes" id="UP000466442">
    <property type="component" value="Linkage Group LG1"/>
</dbReference>
<name>A0A8S9Y5T2_APOLU</name>
<comment type="caution">
    <text evidence="2">The sequence shown here is derived from an EMBL/GenBank/DDBJ whole genome shotgun (WGS) entry which is preliminary data.</text>
</comment>
<feature type="region of interest" description="Disordered" evidence="1">
    <location>
        <begin position="253"/>
        <end position="313"/>
    </location>
</feature>